<dbReference type="AlphaFoldDB" id="A0A5B7JI63"/>
<reference evidence="1 2" key="1">
    <citation type="submission" date="2019-05" db="EMBL/GenBank/DDBJ databases">
        <title>Another draft genome of Portunus trituberculatus and its Hox gene families provides insights of decapod evolution.</title>
        <authorList>
            <person name="Jeong J.-H."/>
            <person name="Song I."/>
            <person name="Kim S."/>
            <person name="Choi T."/>
            <person name="Kim D."/>
            <person name="Ryu S."/>
            <person name="Kim W."/>
        </authorList>
    </citation>
    <scope>NUCLEOTIDE SEQUENCE [LARGE SCALE GENOMIC DNA]</scope>
    <source>
        <tissue evidence="1">Muscle</tissue>
    </source>
</reference>
<evidence type="ECO:0000313" key="2">
    <source>
        <dbReference type="Proteomes" id="UP000324222"/>
    </source>
</evidence>
<gene>
    <name evidence="1" type="ORF">E2C01_093103</name>
</gene>
<evidence type="ECO:0000313" key="1">
    <source>
        <dbReference type="EMBL" id="MPC97771.1"/>
    </source>
</evidence>
<sequence length="30" mass="3026">MAVVSALAAKVDNLSATVSGLSNEFAAFKN</sequence>
<accession>A0A5B7JI63</accession>
<keyword evidence="2" id="KW-1185">Reference proteome</keyword>
<dbReference type="Proteomes" id="UP000324222">
    <property type="component" value="Unassembled WGS sequence"/>
</dbReference>
<name>A0A5B7JI63_PORTR</name>
<proteinExistence type="predicted"/>
<protein>
    <submittedName>
        <fullName evidence="1">Uncharacterized protein</fullName>
    </submittedName>
</protein>
<dbReference type="EMBL" id="VSRR010111432">
    <property type="protein sequence ID" value="MPC97771.1"/>
    <property type="molecule type" value="Genomic_DNA"/>
</dbReference>
<comment type="caution">
    <text evidence="1">The sequence shown here is derived from an EMBL/GenBank/DDBJ whole genome shotgun (WGS) entry which is preliminary data.</text>
</comment>
<organism evidence="1 2">
    <name type="scientific">Portunus trituberculatus</name>
    <name type="common">Swimming crab</name>
    <name type="synonym">Neptunus trituberculatus</name>
    <dbReference type="NCBI Taxonomy" id="210409"/>
    <lineage>
        <taxon>Eukaryota</taxon>
        <taxon>Metazoa</taxon>
        <taxon>Ecdysozoa</taxon>
        <taxon>Arthropoda</taxon>
        <taxon>Crustacea</taxon>
        <taxon>Multicrustacea</taxon>
        <taxon>Malacostraca</taxon>
        <taxon>Eumalacostraca</taxon>
        <taxon>Eucarida</taxon>
        <taxon>Decapoda</taxon>
        <taxon>Pleocyemata</taxon>
        <taxon>Brachyura</taxon>
        <taxon>Eubrachyura</taxon>
        <taxon>Portunoidea</taxon>
        <taxon>Portunidae</taxon>
        <taxon>Portuninae</taxon>
        <taxon>Portunus</taxon>
    </lineage>
</organism>